<dbReference type="Proteomes" id="UP000580856">
    <property type="component" value="Unassembled WGS sequence"/>
</dbReference>
<feature type="chain" id="PRO_5032736175" evidence="2">
    <location>
        <begin position="26"/>
        <end position="99"/>
    </location>
</feature>
<dbReference type="RefSeq" id="WP_167941155.1">
    <property type="nucleotide sequence ID" value="NZ_JAATJA010000002.1"/>
</dbReference>
<name>A0A846QM05_9BACT</name>
<dbReference type="InterPro" id="IPR054622">
    <property type="entry name" value="DVU0150-like"/>
</dbReference>
<organism evidence="3 4">
    <name type="scientific">Desulfobaculum xiamenense</name>
    <dbReference type="NCBI Taxonomy" id="995050"/>
    <lineage>
        <taxon>Bacteria</taxon>
        <taxon>Pseudomonadati</taxon>
        <taxon>Thermodesulfobacteriota</taxon>
        <taxon>Desulfovibrionia</taxon>
        <taxon>Desulfovibrionales</taxon>
        <taxon>Desulfovibrionaceae</taxon>
        <taxon>Desulfobaculum</taxon>
    </lineage>
</organism>
<dbReference type="NCBIfam" id="NF040783">
    <property type="entry name" value="DVU0150_fam"/>
    <property type="match status" value="1"/>
</dbReference>
<keyword evidence="4" id="KW-1185">Reference proteome</keyword>
<protein>
    <submittedName>
        <fullName evidence="3">Uncharacterized protein</fullName>
    </submittedName>
</protein>
<reference evidence="3 4" key="1">
    <citation type="submission" date="2020-03" db="EMBL/GenBank/DDBJ databases">
        <title>Genomic Encyclopedia of Type Strains, Phase IV (KMG-IV): sequencing the most valuable type-strain genomes for metagenomic binning, comparative biology and taxonomic classification.</title>
        <authorList>
            <person name="Goeker M."/>
        </authorList>
    </citation>
    <scope>NUCLEOTIDE SEQUENCE [LARGE SCALE GENOMIC DNA]</scope>
    <source>
        <strain evidence="3 4">DSM 24233</strain>
    </source>
</reference>
<evidence type="ECO:0000313" key="4">
    <source>
        <dbReference type="Proteomes" id="UP000580856"/>
    </source>
</evidence>
<keyword evidence="1" id="KW-0472">Membrane</keyword>
<comment type="caution">
    <text evidence="3">The sequence shown here is derived from an EMBL/GenBank/DDBJ whole genome shotgun (WGS) entry which is preliminary data.</text>
</comment>
<feature type="transmembrane region" description="Helical" evidence="1">
    <location>
        <begin position="58"/>
        <end position="79"/>
    </location>
</feature>
<evidence type="ECO:0000313" key="3">
    <source>
        <dbReference type="EMBL" id="NJB68060.1"/>
    </source>
</evidence>
<keyword evidence="2" id="KW-0732">Signal</keyword>
<feature type="signal peptide" evidence="2">
    <location>
        <begin position="1"/>
        <end position="25"/>
    </location>
</feature>
<gene>
    <name evidence="3" type="ORF">GGQ74_001733</name>
</gene>
<dbReference type="EMBL" id="JAATJA010000002">
    <property type="protein sequence ID" value="NJB68060.1"/>
    <property type="molecule type" value="Genomic_DNA"/>
</dbReference>
<dbReference type="AlphaFoldDB" id="A0A846QM05"/>
<proteinExistence type="predicted"/>
<evidence type="ECO:0000256" key="1">
    <source>
        <dbReference type="SAM" id="Phobius"/>
    </source>
</evidence>
<sequence>MKKRTLGIFATVMAFNTLLAKAAWAGGKKASDLVVVADTRLINSEIMRYFADLYNTNILLFAVWAVVLTAVMGCVLGWLMDKVMERTGIDLHSRKIVEH</sequence>
<keyword evidence="1" id="KW-1133">Transmembrane helix</keyword>
<accession>A0A846QM05</accession>
<keyword evidence="1" id="KW-0812">Transmembrane</keyword>
<evidence type="ECO:0000256" key="2">
    <source>
        <dbReference type="SAM" id="SignalP"/>
    </source>
</evidence>